<name>A0A495RB10_9GAMM</name>
<dbReference type="RefSeq" id="WP_121145523.1">
    <property type="nucleotide sequence ID" value="NZ_RBWY01000004.1"/>
</dbReference>
<protein>
    <submittedName>
        <fullName evidence="1">Uncharacterized protein</fullName>
    </submittedName>
</protein>
<dbReference type="AlphaFoldDB" id="A0A495RB10"/>
<gene>
    <name evidence="1" type="ORF">DES39_1885</name>
</gene>
<organism evidence="1 2">
    <name type="scientific">Orbus hercynius</name>
    <dbReference type="NCBI Taxonomy" id="593135"/>
    <lineage>
        <taxon>Bacteria</taxon>
        <taxon>Pseudomonadati</taxon>
        <taxon>Pseudomonadota</taxon>
        <taxon>Gammaproteobacteria</taxon>
        <taxon>Orbales</taxon>
        <taxon>Orbaceae</taxon>
        <taxon>Orbus</taxon>
    </lineage>
</organism>
<comment type="caution">
    <text evidence="1">The sequence shown here is derived from an EMBL/GenBank/DDBJ whole genome shotgun (WGS) entry which is preliminary data.</text>
</comment>
<sequence>MSRITIEQQDEIIEKLSKAEAILECLSIALDPSAIVKITDKTVQNIVWELDDLIHGANQIAINKTGGN</sequence>
<dbReference type="Proteomes" id="UP000278542">
    <property type="component" value="Unassembled WGS sequence"/>
</dbReference>
<evidence type="ECO:0000313" key="1">
    <source>
        <dbReference type="EMBL" id="RKS84673.1"/>
    </source>
</evidence>
<keyword evidence="2" id="KW-1185">Reference proteome</keyword>
<proteinExistence type="predicted"/>
<dbReference type="EMBL" id="RBWY01000004">
    <property type="protein sequence ID" value="RKS84673.1"/>
    <property type="molecule type" value="Genomic_DNA"/>
</dbReference>
<accession>A0A495RB10</accession>
<reference evidence="1 2" key="1">
    <citation type="submission" date="2018-10" db="EMBL/GenBank/DDBJ databases">
        <title>Genomic Encyclopedia of Type Strains, Phase IV (KMG-IV): sequencing the most valuable type-strain genomes for metagenomic binning, comparative biology and taxonomic classification.</title>
        <authorList>
            <person name="Goeker M."/>
        </authorList>
    </citation>
    <scope>NUCLEOTIDE SEQUENCE [LARGE SCALE GENOMIC DNA]</scope>
    <source>
        <strain evidence="1 2">DSM 22228</strain>
    </source>
</reference>
<evidence type="ECO:0000313" key="2">
    <source>
        <dbReference type="Proteomes" id="UP000278542"/>
    </source>
</evidence>